<feature type="compositionally biased region" description="Basic residues" evidence="1">
    <location>
        <begin position="110"/>
        <end position="119"/>
    </location>
</feature>
<organism evidence="3">
    <name type="scientific">Tetraselmis sp. GSL018</name>
    <dbReference type="NCBI Taxonomy" id="582737"/>
    <lineage>
        <taxon>Eukaryota</taxon>
        <taxon>Viridiplantae</taxon>
        <taxon>Chlorophyta</taxon>
        <taxon>core chlorophytes</taxon>
        <taxon>Chlorodendrophyceae</taxon>
        <taxon>Chlorodendrales</taxon>
        <taxon>Chlorodendraceae</taxon>
        <taxon>Tetraselmis</taxon>
    </lineage>
</organism>
<feature type="domain" description="GPAT/DHAPAT C-terminal" evidence="2">
    <location>
        <begin position="46"/>
        <end position="122"/>
    </location>
</feature>
<feature type="non-terminal residue" evidence="3">
    <location>
        <position position="139"/>
    </location>
</feature>
<accession>A0A061QW86</accession>
<reference evidence="3" key="1">
    <citation type="submission" date="2014-05" db="EMBL/GenBank/DDBJ databases">
        <title>The transcriptome of the halophilic microalga Tetraselmis sp. GSL018 isolated from the Great Salt Lake, Utah.</title>
        <authorList>
            <person name="Jinkerson R.E."/>
            <person name="D'Adamo S."/>
            <person name="Posewitz M.C."/>
        </authorList>
    </citation>
    <scope>NUCLEOTIDE SEQUENCE</scope>
    <source>
        <strain evidence="3">GSL018</strain>
    </source>
</reference>
<dbReference type="GO" id="GO:0006631">
    <property type="term" value="P:fatty acid metabolic process"/>
    <property type="evidence" value="ECO:0007669"/>
    <property type="project" value="TreeGrafter"/>
</dbReference>
<proteinExistence type="predicted"/>
<gene>
    <name evidence="3" type="ORF">TSPGSL018_23010</name>
</gene>
<dbReference type="GO" id="GO:0008654">
    <property type="term" value="P:phospholipid biosynthetic process"/>
    <property type="evidence" value="ECO:0007669"/>
    <property type="project" value="TreeGrafter"/>
</dbReference>
<feature type="compositionally biased region" description="Basic and acidic residues" evidence="1">
    <location>
        <begin position="126"/>
        <end position="139"/>
    </location>
</feature>
<protein>
    <recommendedName>
        <fullName evidence="2">GPAT/DHAPAT C-terminal domain-containing protein</fullName>
    </recommendedName>
</protein>
<sequence length="139" mass="15081">DGRVAAPKLGLLSAAVDAQAYLDLPRPLVLVPVSISYDTPIEEPAMVRQLMGQPKRAENLAGFLNSCTGVVWGSLRRALSRRASGSHGMAVVSFGRPTPVQDYLEEHLGRLRRNRKKKAAAAAKRANKEGDPPQLRSKD</sequence>
<dbReference type="AlphaFoldDB" id="A0A061QW86"/>
<feature type="non-terminal residue" evidence="3">
    <location>
        <position position="1"/>
    </location>
</feature>
<name>A0A061QW86_9CHLO</name>
<evidence type="ECO:0000256" key="1">
    <source>
        <dbReference type="SAM" id="MobiDB-lite"/>
    </source>
</evidence>
<dbReference type="Pfam" id="PF19277">
    <property type="entry name" value="GPAT_C"/>
    <property type="match status" value="1"/>
</dbReference>
<dbReference type="InterPro" id="IPR022284">
    <property type="entry name" value="GPAT/DHAPAT"/>
</dbReference>
<evidence type="ECO:0000259" key="2">
    <source>
        <dbReference type="Pfam" id="PF19277"/>
    </source>
</evidence>
<dbReference type="PANTHER" id="PTHR12563:SF17">
    <property type="entry name" value="DIHYDROXYACETONE PHOSPHATE ACYLTRANSFERASE"/>
    <property type="match status" value="1"/>
</dbReference>
<dbReference type="GO" id="GO:0031966">
    <property type="term" value="C:mitochondrial membrane"/>
    <property type="evidence" value="ECO:0007669"/>
    <property type="project" value="TreeGrafter"/>
</dbReference>
<dbReference type="PANTHER" id="PTHR12563">
    <property type="entry name" value="GLYCEROL-3-PHOSPHATE ACYLTRANSFERASE"/>
    <property type="match status" value="1"/>
</dbReference>
<dbReference type="InterPro" id="IPR045520">
    <property type="entry name" value="GPAT/DHAPAT_C"/>
</dbReference>
<feature type="region of interest" description="Disordered" evidence="1">
    <location>
        <begin position="109"/>
        <end position="139"/>
    </location>
</feature>
<dbReference type="GO" id="GO:0006072">
    <property type="term" value="P:glycerol-3-phosphate metabolic process"/>
    <property type="evidence" value="ECO:0007669"/>
    <property type="project" value="TreeGrafter"/>
</dbReference>
<dbReference type="GO" id="GO:0004366">
    <property type="term" value="F:glycerol-3-phosphate O-acyltransferase activity"/>
    <property type="evidence" value="ECO:0007669"/>
    <property type="project" value="TreeGrafter"/>
</dbReference>
<evidence type="ECO:0000313" key="3">
    <source>
        <dbReference type="EMBL" id="JAC62571.1"/>
    </source>
</evidence>
<dbReference type="EMBL" id="GBEZ01024420">
    <property type="protein sequence ID" value="JAC62571.1"/>
    <property type="molecule type" value="Transcribed_RNA"/>
</dbReference>
<dbReference type="GO" id="GO:0019432">
    <property type="term" value="P:triglyceride biosynthetic process"/>
    <property type="evidence" value="ECO:0007669"/>
    <property type="project" value="TreeGrafter"/>
</dbReference>